<dbReference type="Pfam" id="PF02417">
    <property type="entry name" value="Chromate_transp"/>
    <property type="match status" value="2"/>
</dbReference>
<organism evidence="8 9">
    <name type="scientific">Leucobacter triazinivorans</name>
    <dbReference type="NCBI Taxonomy" id="1784719"/>
    <lineage>
        <taxon>Bacteria</taxon>
        <taxon>Bacillati</taxon>
        <taxon>Actinomycetota</taxon>
        <taxon>Actinomycetes</taxon>
        <taxon>Micrococcales</taxon>
        <taxon>Microbacteriaceae</taxon>
        <taxon>Leucobacter</taxon>
    </lineage>
</organism>
<keyword evidence="3" id="KW-1003">Cell membrane</keyword>
<dbReference type="KEGG" id="ltr:EVS81_10525"/>
<evidence type="ECO:0000313" key="9">
    <source>
        <dbReference type="Proteomes" id="UP000289260"/>
    </source>
</evidence>
<sequence length="410" mass="40982">MPAPAPAPPRGRVGEVFRAFLKLGVSSFGGPAAHLGYFREEFVVRRRWIGEAQYAELVALCQFLPGPASSQAGFALGLLRGGPLGALAAWAAFTLPSAALLVLFAAGALAIDGPLGQGALLGLQAVAVAVVAHAVVGMARTLTPDLRRALIALVSAGLALLLPGSLGQIAAIAAGAAAGALWCRPGPGEQSAEPLAVAVSRRAALVALTLFVLLLIGLPLLVRLTSSAWLGAADAFTRAGALVFGGGHVVLPLLQAEPAIAGSVSHEQLLAGYAAAQAVPGPLFTVAAAYGFEMAPGSAALAAALLALIAVFLPGMLLLIAALPFWNRLRRVPSARAALAGASAAVVGILAAALYSPVITSGITGSATLVIALVCILALRVLRIPAWAVVLGGAALGMIAVLTDIGIGWG</sequence>
<gene>
    <name evidence="8" type="primary">chrA</name>
    <name evidence="8" type="ORF">EVS81_10525</name>
</gene>
<evidence type="ECO:0000256" key="3">
    <source>
        <dbReference type="ARBA" id="ARBA00022475"/>
    </source>
</evidence>
<dbReference type="InterPro" id="IPR003370">
    <property type="entry name" value="Chromate_transpt"/>
</dbReference>
<dbReference type="EMBL" id="CP035806">
    <property type="protein sequence ID" value="QBE50312.1"/>
    <property type="molecule type" value="Genomic_DNA"/>
</dbReference>
<feature type="transmembrane region" description="Helical" evidence="7">
    <location>
        <begin position="386"/>
        <end position="409"/>
    </location>
</feature>
<reference evidence="8 9" key="1">
    <citation type="submission" date="2019-02" db="EMBL/GenBank/DDBJ databases">
        <authorList>
            <person name="Sun L."/>
            <person name="Pan D."/>
            <person name="Wu X."/>
        </authorList>
    </citation>
    <scope>NUCLEOTIDE SEQUENCE [LARGE SCALE GENOMIC DNA]</scope>
    <source>
        <strain evidence="8 9">JW-1</strain>
    </source>
</reference>
<name>A0A4P6KIU9_9MICO</name>
<evidence type="ECO:0000313" key="8">
    <source>
        <dbReference type="EMBL" id="QBE50312.1"/>
    </source>
</evidence>
<feature type="transmembrane region" description="Helical" evidence="7">
    <location>
        <begin position="87"/>
        <end position="111"/>
    </location>
</feature>
<protein>
    <submittedName>
        <fullName evidence="8">Chromate efflux transporter</fullName>
    </submittedName>
</protein>
<feature type="transmembrane region" description="Helical" evidence="7">
    <location>
        <begin position="298"/>
        <end position="325"/>
    </location>
</feature>
<keyword evidence="9" id="KW-1185">Reference proteome</keyword>
<dbReference type="Proteomes" id="UP000289260">
    <property type="component" value="Chromosome"/>
</dbReference>
<comment type="similarity">
    <text evidence="2">Belongs to the chromate ion transporter (CHR) (TC 2.A.51) family.</text>
</comment>
<dbReference type="GO" id="GO:0005886">
    <property type="term" value="C:plasma membrane"/>
    <property type="evidence" value="ECO:0007669"/>
    <property type="project" value="UniProtKB-SubCell"/>
</dbReference>
<dbReference type="OrthoDB" id="8969999at2"/>
<accession>A0A4P6KIU9</accession>
<feature type="transmembrane region" description="Helical" evidence="7">
    <location>
        <begin position="270"/>
        <end position="292"/>
    </location>
</feature>
<keyword evidence="5 7" id="KW-1133">Transmembrane helix</keyword>
<feature type="transmembrane region" description="Helical" evidence="7">
    <location>
        <begin position="149"/>
        <end position="182"/>
    </location>
</feature>
<evidence type="ECO:0000256" key="2">
    <source>
        <dbReference type="ARBA" id="ARBA00005262"/>
    </source>
</evidence>
<dbReference type="PANTHER" id="PTHR33567">
    <property type="entry name" value="CHROMATE ION TRANSPORTER (EUROFUNG)"/>
    <property type="match status" value="1"/>
</dbReference>
<evidence type="ECO:0000256" key="1">
    <source>
        <dbReference type="ARBA" id="ARBA00004651"/>
    </source>
</evidence>
<evidence type="ECO:0000256" key="6">
    <source>
        <dbReference type="ARBA" id="ARBA00023136"/>
    </source>
</evidence>
<dbReference type="InterPro" id="IPR014047">
    <property type="entry name" value="Chr_Tranpt_l_chain"/>
</dbReference>
<dbReference type="PANTHER" id="PTHR33567:SF3">
    <property type="entry name" value="CHROMATE ION TRANSPORTER (EUROFUNG)"/>
    <property type="match status" value="1"/>
</dbReference>
<feature type="transmembrane region" description="Helical" evidence="7">
    <location>
        <begin position="117"/>
        <end position="137"/>
    </location>
</feature>
<feature type="transmembrane region" description="Helical" evidence="7">
    <location>
        <begin position="202"/>
        <end position="222"/>
    </location>
</feature>
<dbReference type="NCBIfam" id="TIGR00937">
    <property type="entry name" value="2A51"/>
    <property type="match status" value="1"/>
</dbReference>
<dbReference type="PIRSF" id="PIRSF004810">
    <property type="entry name" value="ChrA"/>
    <property type="match status" value="1"/>
</dbReference>
<evidence type="ECO:0000256" key="5">
    <source>
        <dbReference type="ARBA" id="ARBA00022989"/>
    </source>
</evidence>
<keyword evidence="6 7" id="KW-0472">Membrane</keyword>
<keyword evidence="4 7" id="KW-0812">Transmembrane</keyword>
<evidence type="ECO:0000256" key="4">
    <source>
        <dbReference type="ARBA" id="ARBA00022692"/>
    </source>
</evidence>
<evidence type="ECO:0000256" key="7">
    <source>
        <dbReference type="SAM" id="Phobius"/>
    </source>
</evidence>
<dbReference type="AlphaFoldDB" id="A0A4P6KIU9"/>
<proteinExistence type="inferred from homology"/>
<dbReference type="GO" id="GO:0015109">
    <property type="term" value="F:chromate transmembrane transporter activity"/>
    <property type="evidence" value="ECO:0007669"/>
    <property type="project" value="InterPro"/>
</dbReference>
<comment type="subcellular location">
    <subcellularLocation>
        <location evidence="1">Cell membrane</location>
        <topology evidence="1">Multi-pass membrane protein</topology>
    </subcellularLocation>
</comment>
<feature type="transmembrane region" description="Helical" evidence="7">
    <location>
        <begin position="337"/>
        <end position="355"/>
    </location>
</feature>
<feature type="transmembrane region" description="Helical" evidence="7">
    <location>
        <begin position="361"/>
        <end position="379"/>
    </location>
</feature>